<name>X1M286_9ZZZZ</name>
<gene>
    <name evidence="1" type="ORF">S06H3_15252</name>
</gene>
<sequence length="60" mass="6863">MERPYKLVSREYGEFFDSPHKHRRIKVGNVTIGGSEPIFIAGPCAVESKQQLFRIAEDVK</sequence>
<protein>
    <recommendedName>
        <fullName evidence="2">DAHP synthetase I/KDSA domain-containing protein</fullName>
    </recommendedName>
</protein>
<evidence type="ECO:0008006" key="2">
    <source>
        <dbReference type="Google" id="ProtNLM"/>
    </source>
</evidence>
<organism evidence="1">
    <name type="scientific">marine sediment metagenome</name>
    <dbReference type="NCBI Taxonomy" id="412755"/>
    <lineage>
        <taxon>unclassified sequences</taxon>
        <taxon>metagenomes</taxon>
        <taxon>ecological metagenomes</taxon>
    </lineage>
</organism>
<dbReference type="EMBL" id="BARV01007497">
    <property type="protein sequence ID" value="GAI08790.1"/>
    <property type="molecule type" value="Genomic_DNA"/>
</dbReference>
<dbReference type="SUPFAM" id="SSF51569">
    <property type="entry name" value="Aldolase"/>
    <property type="match status" value="1"/>
</dbReference>
<proteinExistence type="predicted"/>
<dbReference type="AlphaFoldDB" id="X1M286"/>
<dbReference type="InterPro" id="IPR013785">
    <property type="entry name" value="Aldolase_TIM"/>
</dbReference>
<reference evidence="1" key="1">
    <citation type="journal article" date="2014" name="Front. Microbiol.">
        <title>High frequency of phylogenetically diverse reductive dehalogenase-homologous genes in deep subseafloor sedimentary metagenomes.</title>
        <authorList>
            <person name="Kawai M."/>
            <person name="Futagami T."/>
            <person name="Toyoda A."/>
            <person name="Takaki Y."/>
            <person name="Nishi S."/>
            <person name="Hori S."/>
            <person name="Arai W."/>
            <person name="Tsubouchi T."/>
            <person name="Morono Y."/>
            <person name="Uchiyama I."/>
            <person name="Ito T."/>
            <person name="Fujiyama A."/>
            <person name="Inagaki F."/>
            <person name="Takami H."/>
        </authorList>
    </citation>
    <scope>NUCLEOTIDE SEQUENCE</scope>
    <source>
        <strain evidence="1">Expedition CK06-06</strain>
    </source>
</reference>
<feature type="non-terminal residue" evidence="1">
    <location>
        <position position="60"/>
    </location>
</feature>
<comment type="caution">
    <text evidence="1">The sequence shown here is derived from an EMBL/GenBank/DDBJ whole genome shotgun (WGS) entry which is preliminary data.</text>
</comment>
<evidence type="ECO:0000313" key="1">
    <source>
        <dbReference type="EMBL" id="GAI08790.1"/>
    </source>
</evidence>
<dbReference type="Gene3D" id="3.20.20.70">
    <property type="entry name" value="Aldolase class I"/>
    <property type="match status" value="1"/>
</dbReference>
<accession>X1M286</accession>